<dbReference type="AlphaFoldDB" id="A0A163RLJ4"/>
<evidence type="ECO:0000313" key="3">
    <source>
        <dbReference type="EMBL" id="KZM35330.1"/>
    </source>
</evidence>
<keyword evidence="2" id="KW-1133">Transmembrane helix</keyword>
<proteinExistence type="predicted"/>
<organism evidence="3 4">
    <name type="scientific">Oerskovia enterophila</name>
    <dbReference type="NCBI Taxonomy" id="43678"/>
    <lineage>
        <taxon>Bacteria</taxon>
        <taxon>Bacillati</taxon>
        <taxon>Actinomycetota</taxon>
        <taxon>Actinomycetes</taxon>
        <taxon>Micrococcales</taxon>
        <taxon>Cellulomonadaceae</taxon>
        <taxon>Oerskovia</taxon>
    </lineage>
</organism>
<feature type="transmembrane region" description="Helical" evidence="2">
    <location>
        <begin position="6"/>
        <end position="32"/>
    </location>
</feature>
<keyword evidence="2" id="KW-0812">Transmembrane</keyword>
<dbReference type="RefSeq" id="WP_231907733.1">
    <property type="nucleotide sequence ID" value="NZ_LRIE01000071.1"/>
</dbReference>
<keyword evidence="2" id="KW-0472">Membrane</keyword>
<feature type="compositionally biased region" description="Low complexity" evidence="1">
    <location>
        <begin position="82"/>
        <end position="98"/>
    </location>
</feature>
<gene>
    <name evidence="3" type="ORF">OJAG_19350</name>
</gene>
<evidence type="ECO:0000256" key="2">
    <source>
        <dbReference type="SAM" id="Phobius"/>
    </source>
</evidence>
<dbReference type="EMBL" id="LRIE01000071">
    <property type="protein sequence ID" value="KZM35330.1"/>
    <property type="molecule type" value="Genomic_DNA"/>
</dbReference>
<protein>
    <submittedName>
        <fullName evidence="3">Uncharacterized protein</fullName>
    </submittedName>
</protein>
<feature type="compositionally biased region" description="Low complexity" evidence="1">
    <location>
        <begin position="61"/>
        <end position="72"/>
    </location>
</feature>
<feature type="compositionally biased region" description="Pro residues" evidence="1">
    <location>
        <begin position="48"/>
        <end position="60"/>
    </location>
</feature>
<reference evidence="3 4" key="1">
    <citation type="submission" date="2016-01" db="EMBL/GenBank/DDBJ databases">
        <title>Genome sequence of Oerskovia enterophila VJag, an agar and cellulose degrading bacterium.</title>
        <authorList>
            <person name="Poehlein A."/>
            <person name="Jag V."/>
            <person name="Bengelsdorf F."/>
            <person name="Duerre P."/>
            <person name="Daniel R."/>
        </authorList>
    </citation>
    <scope>NUCLEOTIDE SEQUENCE [LARGE SCALE GENOMIC DNA]</scope>
    <source>
        <strain evidence="3 4">VJag</strain>
    </source>
</reference>
<dbReference type="Proteomes" id="UP000076447">
    <property type="component" value="Unassembled WGS sequence"/>
</dbReference>
<comment type="caution">
    <text evidence="3">The sequence shown here is derived from an EMBL/GenBank/DDBJ whole genome shotgun (WGS) entry which is preliminary data.</text>
</comment>
<evidence type="ECO:0000313" key="4">
    <source>
        <dbReference type="Proteomes" id="UP000076447"/>
    </source>
</evidence>
<name>A0A163RLJ4_9CELL</name>
<sequence>MSFASGMAVAGVVVATLLLSVLGGMLVTPWVLRAAARRSEIEGEVPPARDPGPVPPPPGHVVPAAGATTAPSAPVPPPPAVGVPAGPAGPPVSSLSAPAVPPAAPDPAAGASPSDPGGPLGDEAVQTLRGGTWIGILERLAITGCLLAGYPAGVAFVVAIKGLGRYPELRDHPVAAERFMIGTLASMIWAGATGILGAAILGLLR</sequence>
<feature type="region of interest" description="Disordered" evidence="1">
    <location>
        <begin position="42"/>
        <end position="123"/>
    </location>
</feature>
<feature type="compositionally biased region" description="Low complexity" evidence="1">
    <location>
        <begin position="106"/>
        <end position="117"/>
    </location>
</feature>
<accession>A0A163RLJ4</accession>
<feature type="transmembrane region" description="Helical" evidence="2">
    <location>
        <begin position="140"/>
        <end position="160"/>
    </location>
</feature>
<evidence type="ECO:0000256" key="1">
    <source>
        <dbReference type="SAM" id="MobiDB-lite"/>
    </source>
</evidence>
<dbReference type="PATRIC" id="fig|43678.3.peg.2018"/>
<feature type="transmembrane region" description="Helical" evidence="2">
    <location>
        <begin position="180"/>
        <end position="204"/>
    </location>
</feature>
<dbReference type="STRING" id="43678.OJAG_19350"/>